<dbReference type="EMBL" id="KY623680">
    <property type="protein sequence ID" value="ASK86328.1"/>
    <property type="molecule type" value="Genomic_RNA"/>
</dbReference>
<accession>A0A220W0I3</accession>
<reference evidence="4" key="1">
    <citation type="journal article" date="2017" name="Virus Res.">
        <title>Crop-associated virus reduces the rooting depth of non-crop perennial native grass more than non-crop-associated virus with known viral suppressor of RNA silencing (VSR).</title>
        <authorList>
            <person name="Malmstrom C."/>
            <person name="Bigelow P."/>
            <person name="Trebicki P."/>
            <person name="Busch A.K."/>
            <person name="Friel C."/>
            <person name="Cole E."/>
            <person name="Abdel-Azim H."/>
            <person name="Phillippo C."/>
            <person name="Alexander H.M."/>
        </authorList>
    </citation>
    <scope>NUCLEOTIDE SEQUENCE</scope>
    <source>
        <strain evidence="4">CYDV-RPS-MI</strain>
    </source>
</reference>
<name>A0A220W0I3_9VIRU</name>
<evidence type="ECO:0000313" key="4">
    <source>
        <dbReference type="EMBL" id="ASK86328.1"/>
    </source>
</evidence>
<sequence>MAMVPVDADQHESYSRGGELLEERSRWLWSLPVAQPGEEDAEDQLVLGEEELQDQEAEAVARHSFSQRIRSQATPLEVSPSGRLYQSIRHSRMEYSRPTMNIRSQVVSYNSSPRPLQPQPVPSLMSWTPIANHLHSHRRLTSSPSRKLVQGASQRR</sequence>
<organism evidence="4">
    <name type="scientific">Cereal yellow dwarf virus RPS</name>
    <dbReference type="NCBI Taxonomy" id="228582"/>
    <lineage>
        <taxon>Viruses</taxon>
        <taxon>Riboviria</taxon>
        <taxon>Orthornavirae</taxon>
        <taxon>Pisuviricota</taxon>
        <taxon>Pisoniviricetes</taxon>
        <taxon>Sobelivirales</taxon>
        <taxon>Solemoviridae</taxon>
        <taxon>Polerovirus</taxon>
        <taxon>Polerovirus CYDVRPS</taxon>
    </lineage>
</organism>
<evidence type="ECO:0000256" key="2">
    <source>
        <dbReference type="ARBA" id="ARBA00023031"/>
    </source>
</evidence>
<keyword evidence="2" id="KW-0916">Viral movement protein</keyword>
<protein>
    <submittedName>
        <fullName evidence="4">Movement protein</fullName>
    </submittedName>
</protein>
<proteinExistence type="predicted"/>
<feature type="region of interest" description="Disordered" evidence="3">
    <location>
        <begin position="135"/>
        <end position="156"/>
    </location>
</feature>
<dbReference type="GO" id="GO:0046740">
    <property type="term" value="P:transport of virus in host, cell to cell"/>
    <property type="evidence" value="ECO:0007669"/>
    <property type="project" value="UniProtKB-KW"/>
</dbReference>
<dbReference type="InterPro" id="IPR001964">
    <property type="entry name" value="Luteo_VPG"/>
</dbReference>
<dbReference type="PRINTS" id="PR00912">
    <property type="entry name" value="LVIRUSORF5"/>
</dbReference>
<evidence type="ECO:0000256" key="3">
    <source>
        <dbReference type="SAM" id="MobiDB-lite"/>
    </source>
</evidence>
<keyword evidence="1" id="KW-0813">Transport</keyword>
<dbReference type="Pfam" id="PF01659">
    <property type="entry name" value="Luteo_Vpg"/>
    <property type="match status" value="1"/>
</dbReference>
<evidence type="ECO:0000256" key="1">
    <source>
        <dbReference type="ARBA" id="ARBA00022448"/>
    </source>
</evidence>
<feature type="compositionally biased region" description="Polar residues" evidence="3">
    <location>
        <begin position="141"/>
        <end position="156"/>
    </location>
</feature>